<evidence type="ECO:0000313" key="2">
    <source>
        <dbReference type="EMBL" id="SPD18270.1"/>
    </source>
</evidence>
<dbReference type="Pfam" id="PF03372">
    <property type="entry name" value="Exo_endo_phos"/>
    <property type="match status" value="1"/>
</dbReference>
<dbReference type="PROSITE" id="PS50878">
    <property type="entry name" value="RT_POL"/>
    <property type="match status" value="1"/>
</dbReference>
<dbReference type="GO" id="GO:0004523">
    <property type="term" value="F:RNA-DNA hybrid ribonuclease activity"/>
    <property type="evidence" value="ECO:0007669"/>
    <property type="project" value="InterPro"/>
</dbReference>
<dbReference type="InterPro" id="IPR005135">
    <property type="entry name" value="Endo/exonuclease/phosphatase"/>
</dbReference>
<dbReference type="Pfam" id="PF13456">
    <property type="entry name" value="RVT_3"/>
    <property type="match status" value="1"/>
</dbReference>
<accession>A0A2N9I2P8</accession>
<dbReference type="InterPro" id="IPR000477">
    <property type="entry name" value="RT_dom"/>
</dbReference>
<feature type="domain" description="Reverse transcriptase" evidence="1">
    <location>
        <begin position="483"/>
        <end position="765"/>
    </location>
</feature>
<dbReference type="InterPro" id="IPR036691">
    <property type="entry name" value="Endo/exonu/phosph_ase_sf"/>
</dbReference>
<organism evidence="2">
    <name type="scientific">Fagus sylvatica</name>
    <name type="common">Beechnut</name>
    <dbReference type="NCBI Taxonomy" id="28930"/>
    <lineage>
        <taxon>Eukaryota</taxon>
        <taxon>Viridiplantae</taxon>
        <taxon>Streptophyta</taxon>
        <taxon>Embryophyta</taxon>
        <taxon>Tracheophyta</taxon>
        <taxon>Spermatophyta</taxon>
        <taxon>Magnoliopsida</taxon>
        <taxon>eudicotyledons</taxon>
        <taxon>Gunneridae</taxon>
        <taxon>Pentapetalae</taxon>
        <taxon>rosids</taxon>
        <taxon>fabids</taxon>
        <taxon>Fagales</taxon>
        <taxon>Fagaceae</taxon>
        <taxon>Fagus</taxon>
    </lineage>
</organism>
<dbReference type="InterPro" id="IPR044730">
    <property type="entry name" value="RNase_H-like_dom_plant"/>
</dbReference>
<reference evidence="2" key="1">
    <citation type="submission" date="2018-02" db="EMBL/GenBank/DDBJ databases">
        <authorList>
            <person name="Cohen D.B."/>
            <person name="Kent A.D."/>
        </authorList>
    </citation>
    <scope>NUCLEOTIDE SEQUENCE</scope>
</reference>
<dbReference type="Pfam" id="PF00078">
    <property type="entry name" value="RVT_1"/>
    <property type="match status" value="1"/>
</dbReference>
<dbReference type="CDD" id="cd06222">
    <property type="entry name" value="RNase_H_like"/>
    <property type="match status" value="1"/>
</dbReference>
<gene>
    <name evidence="2" type="ORF">FSB_LOCUS46152</name>
</gene>
<dbReference type="SUPFAM" id="SSF56672">
    <property type="entry name" value="DNA/RNA polymerases"/>
    <property type="match status" value="1"/>
</dbReference>
<evidence type="ECO:0000259" key="1">
    <source>
        <dbReference type="PROSITE" id="PS50878"/>
    </source>
</evidence>
<dbReference type="InterPro" id="IPR043502">
    <property type="entry name" value="DNA/RNA_pol_sf"/>
</dbReference>
<dbReference type="InterPro" id="IPR002156">
    <property type="entry name" value="RNaseH_domain"/>
</dbReference>
<dbReference type="CDD" id="cd01650">
    <property type="entry name" value="RT_nLTR_like"/>
    <property type="match status" value="1"/>
</dbReference>
<sequence>MRLLSWNCQGLGNPCTVRELLLLIKEKDPSILFLSETRLDKFGVENLRVTTKFANAFCVSRVRTGGGLALLWNSKVDLCLNTYSKNHIDAAVVDKEVGKSFRVTGFYGNPETHRRKESWALLKHLSHLNTSPWLCMGDFNEILDNSERIGNGVRPGWQIRDFREAVVYSELHDLGFSGLPFTWRNKRDGIAFVTARLDRMLASATWVAEYDSAGVYHLPVQNSDHCPLLLDVPSGSIVVKRKKIFRFEAMWTKEEQCRGVIGKAWSEDTREGSRMFKVTEKLKKCRVSLIAWSQERFGSLAASIKLKREQLQHETNLSISGLSSRLVELQTELNGLLEKEEIFWRQRSRISWMSEGDKNTKFFHASCTQRRQTNLIRGLYDQDNIWQTEKNKIADIAVTYFQNIFTSSQPGVDTINSCLEGMVSVVTADMNANLLAQFTEEEVFAALQQMYPTKAPGPDGMSAIFYQTYWEVVGPEVTQAILSIIHSGHMLSKINYTHIALVPKITSLEKITDFRPIALCNVIYKIISKVLANRLKKILPQIVSESQSAFVPGRLITDNVLVAFEVMHSMSLKRNGRKGQMALKLDMSKAYDRVEWSFLEAIMRRLGFAEEWIHLIMMCIKSVSYSVLINGEQCGFFTASRGIRQGDSLSPYLFLLCAEGLSFLLRKAEAEGKITGVAASRSGPKLTHLFFADDSLLFCQANMSHCETVVNILQQYEEASGQQLNKAKTSIFFTKNTAGTMRQQIKNLFQVPKIKSHEKYLGLPSFVGRSKSMAFGAVKGRVWRRMNGWKEKFLSSAGREILLKAVAQSIPTYTMSCFKLPESLCNDLNSMFSNFWWGHHDKARKAHWLQWNKMCKSKVAGGLGFRDIRMFNKALLAKQGWRFMQHQNSLLSRVYKAKYFPHCSFLEAKVRHRPSYAWRSLISARDVLTMGLRWHIGNGKGREWKVESVRALFSEWETNVICSIPLPPRAKNDRLFWKATKSGLFTVRSAYHIQVRHRAAAIDDGLCPCCTREEESVGHILWSCPVANDAWIESQLPLHKWDRYTSSFFDLMWVTQSRLTLEAVELFSCVAYFLWRQRNAWVHENKACNPVMVVRHAVLLLQDFKRCGAKSVCESVGSRRQVLVDPVTVWDPPPEGVVKVNWDFMVDSANNKLSVGILIRDHEGAVYAARCSNVQLLPSVVQPKIHACISALQFASDAGFGNIVLEGPPTEFLEDLSSRVLGSSLEAMWLEEIWSLVKSFRTCSVSAISRQVNIGAWVLTKLGSSLKQTKVWLEEVPVEVQGVL</sequence>
<name>A0A2N9I2P8_FAGSY</name>
<dbReference type="PANTHER" id="PTHR33116:SF86">
    <property type="entry name" value="REVERSE TRANSCRIPTASE DOMAIN-CONTAINING PROTEIN"/>
    <property type="match status" value="1"/>
</dbReference>
<proteinExistence type="predicted"/>
<dbReference type="PANTHER" id="PTHR33116">
    <property type="entry name" value="REVERSE TRANSCRIPTASE ZINC-BINDING DOMAIN-CONTAINING PROTEIN-RELATED-RELATED"/>
    <property type="match status" value="1"/>
</dbReference>
<dbReference type="EMBL" id="OIVN01004591">
    <property type="protein sequence ID" value="SPD18270.1"/>
    <property type="molecule type" value="Genomic_DNA"/>
</dbReference>
<dbReference type="SUPFAM" id="SSF56219">
    <property type="entry name" value="DNase I-like"/>
    <property type="match status" value="1"/>
</dbReference>
<protein>
    <recommendedName>
        <fullName evidence="1">Reverse transcriptase domain-containing protein</fullName>
    </recommendedName>
</protein>
<dbReference type="GO" id="GO:0003676">
    <property type="term" value="F:nucleic acid binding"/>
    <property type="evidence" value="ECO:0007669"/>
    <property type="project" value="InterPro"/>
</dbReference>
<dbReference type="Gene3D" id="3.60.10.10">
    <property type="entry name" value="Endonuclease/exonuclease/phosphatase"/>
    <property type="match status" value="1"/>
</dbReference>